<dbReference type="Pfam" id="PF00691">
    <property type="entry name" value="OmpA"/>
    <property type="match status" value="1"/>
</dbReference>
<evidence type="ECO:0000256" key="4">
    <source>
        <dbReference type="ARBA" id="ARBA00022692"/>
    </source>
</evidence>
<dbReference type="CDD" id="cd07185">
    <property type="entry name" value="OmpA_C-like"/>
    <property type="match status" value="1"/>
</dbReference>
<gene>
    <name evidence="13" type="ORF">ACFS5N_06790</name>
</gene>
<evidence type="ECO:0000256" key="5">
    <source>
        <dbReference type="ARBA" id="ARBA00023065"/>
    </source>
</evidence>
<feature type="chain" id="PRO_5045301047" evidence="11">
    <location>
        <begin position="24"/>
        <end position="451"/>
    </location>
</feature>
<evidence type="ECO:0000313" key="14">
    <source>
        <dbReference type="Proteomes" id="UP001597557"/>
    </source>
</evidence>
<dbReference type="PRINTS" id="PR01021">
    <property type="entry name" value="OMPADOMAIN"/>
</dbReference>
<dbReference type="InterPro" id="IPR028974">
    <property type="entry name" value="TSP_type-3_rpt"/>
</dbReference>
<evidence type="ECO:0000259" key="12">
    <source>
        <dbReference type="PROSITE" id="PS51123"/>
    </source>
</evidence>
<name>A0ABW5YB06_9SPHI</name>
<keyword evidence="7 9" id="KW-0472">Membrane</keyword>
<dbReference type="InterPro" id="IPR050330">
    <property type="entry name" value="Bact_OuterMem_StrucFunc"/>
</dbReference>
<dbReference type="PANTHER" id="PTHR30329:SF21">
    <property type="entry name" value="LIPOPROTEIN YIAD-RELATED"/>
    <property type="match status" value="1"/>
</dbReference>
<evidence type="ECO:0000256" key="11">
    <source>
        <dbReference type="SAM" id="SignalP"/>
    </source>
</evidence>
<evidence type="ECO:0000313" key="13">
    <source>
        <dbReference type="EMBL" id="MFD2872165.1"/>
    </source>
</evidence>
<keyword evidence="3" id="KW-1134">Transmembrane beta strand</keyword>
<accession>A0ABW5YB06</accession>
<dbReference type="InterPro" id="IPR036737">
    <property type="entry name" value="OmpA-like_sf"/>
</dbReference>
<keyword evidence="14" id="KW-1185">Reference proteome</keyword>
<keyword evidence="8" id="KW-0998">Cell outer membrane</keyword>
<dbReference type="InterPro" id="IPR011250">
    <property type="entry name" value="OMP/PagP_B-barrel"/>
</dbReference>
<feature type="coiled-coil region" evidence="10">
    <location>
        <begin position="254"/>
        <end position="281"/>
    </location>
</feature>
<protein>
    <submittedName>
        <fullName evidence="13">OmpA family protein</fullName>
    </submittedName>
</protein>
<keyword evidence="11" id="KW-0732">Signal</keyword>
<evidence type="ECO:0000256" key="1">
    <source>
        <dbReference type="ARBA" id="ARBA00004571"/>
    </source>
</evidence>
<evidence type="ECO:0000256" key="6">
    <source>
        <dbReference type="ARBA" id="ARBA00023114"/>
    </source>
</evidence>
<keyword evidence="2" id="KW-0813">Transport</keyword>
<sequence length="451" mass="48444">MKTNLTKAVLMATGILLGGSAFAQNTDSGNAQYVPPFSPSSSFRTWSIGVNAGILSSYTPFAGYNADYHRGDIKLGYGAYIKDQLSHSWGIQADFLRGEVAGHQADFGSLGAFKTKLSWAGDIVGNFTFANISWRNQQNGIQLYGIGGVGYEQYQATSTLANGSTVLAAKDKSFYFPVGAGIKFQLSQGVNLDLGYTVHFSNADNVDGYAANGNNDKYGYAHAGLEFALGAKSKPQMAAHNPVASMRHEYVVAEQNLQSEVDAQKAQNAQLRSDLDATKASLAATNANLAKFTADEDGDGVPDFFDKCPGTPAGVKVDGSGCPLPVAPPAKVIITEEDRRIVREAIKNLEFDFGKATIRAHSYPTLERVARLLIDKNFSLKLAGHTDNVGSDDANMRLSKDRAESVKSFLVSKGANPSRIEATGYGETQPIASNKTAKGRQMNRRVEFTLF</sequence>
<organism evidence="13 14">
    <name type="scientific">Mucilaginibacter ximonensis</name>
    <dbReference type="NCBI Taxonomy" id="538021"/>
    <lineage>
        <taxon>Bacteria</taxon>
        <taxon>Pseudomonadati</taxon>
        <taxon>Bacteroidota</taxon>
        <taxon>Sphingobacteriia</taxon>
        <taxon>Sphingobacteriales</taxon>
        <taxon>Sphingobacteriaceae</taxon>
        <taxon>Mucilaginibacter</taxon>
    </lineage>
</organism>
<dbReference type="PROSITE" id="PS51123">
    <property type="entry name" value="OMPA_2"/>
    <property type="match status" value="1"/>
</dbReference>
<evidence type="ECO:0000256" key="7">
    <source>
        <dbReference type="ARBA" id="ARBA00023136"/>
    </source>
</evidence>
<dbReference type="InterPro" id="IPR006664">
    <property type="entry name" value="OMP_bac"/>
</dbReference>
<evidence type="ECO:0000256" key="10">
    <source>
        <dbReference type="SAM" id="Coils"/>
    </source>
</evidence>
<dbReference type="InterPro" id="IPR006665">
    <property type="entry name" value="OmpA-like"/>
</dbReference>
<dbReference type="PANTHER" id="PTHR30329">
    <property type="entry name" value="STATOR ELEMENT OF FLAGELLAR MOTOR COMPLEX"/>
    <property type="match status" value="1"/>
</dbReference>
<reference evidence="14" key="1">
    <citation type="journal article" date="2019" name="Int. J. Syst. Evol. Microbiol.">
        <title>The Global Catalogue of Microorganisms (GCM) 10K type strain sequencing project: providing services to taxonomists for standard genome sequencing and annotation.</title>
        <authorList>
            <consortium name="The Broad Institute Genomics Platform"/>
            <consortium name="The Broad Institute Genome Sequencing Center for Infectious Disease"/>
            <person name="Wu L."/>
            <person name="Ma J."/>
        </authorList>
    </citation>
    <scope>NUCLEOTIDE SEQUENCE [LARGE SCALE GENOMIC DNA]</scope>
    <source>
        <strain evidence="14">KCTC 22437</strain>
    </source>
</reference>
<feature type="signal peptide" evidence="11">
    <location>
        <begin position="1"/>
        <end position="23"/>
    </location>
</feature>
<evidence type="ECO:0000256" key="9">
    <source>
        <dbReference type="PROSITE-ProRule" id="PRU00473"/>
    </source>
</evidence>
<dbReference type="SUPFAM" id="SSF56925">
    <property type="entry name" value="OMPA-like"/>
    <property type="match status" value="1"/>
</dbReference>
<dbReference type="RefSeq" id="WP_377183543.1">
    <property type="nucleotide sequence ID" value="NZ_JBHUPD010000001.1"/>
</dbReference>
<dbReference type="EMBL" id="JBHUPD010000001">
    <property type="protein sequence ID" value="MFD2872165.1"/>
    <property type="molecule type" value="Genomic_DNA"/>
</dbReference>
<keyword evidence="6" id="KW-0626">Porin</keyword>
<dbReference type="Proteomes" id="UP001597557">
    <property type="component" value="Unassembled WGS sequence"/>
</dbReference>
<evidence type="ECO:0000256" key="3">
    <source>
        <dbReference type="ARBA" id="ARBA00022452"/>
    </source>
</evidence>
<dbReference type="SUPFAM" id="SSF103647">
    <property type="entry name" value="TSP type-3 repeat"/>
    <property type="match status" value="1"/>
</dbReference>
<proteinExistence type="predicted"/>
<keyword evidence="4" id="KW-0812">Transmembrane</keyword>
<evidence type="ECO:0000256" key="2">
    <source>
        <dbReference type="ARBA" id="ARBA00022448"/>
    </source>
</evidence>
<dbReference type="SUPFAM" id="SSF103088">
    <property type="entry name" value="OmpA-like"/>
    <property type="match status" value="1"/>
</dbReference>
<keyword evidence="10" id="KW-0175">Coiled coil</keyword>
<comment type="caution">
    <text evidence="13">The sequence shown here is derived from an EMBL/GenBank/DDBJ whole genome shotgun (WGS) entry which is preliminary data.</text>
</comment>
<keyword evidence="5" id="KW-0406">Ion transport</keyword>
<dbReference type="Gene3D" id="3.30.1330.60">
    <property type="entry name" value="OmpA-like domain"/>
    <property type="match status" value="1"/>
</dbReference>
<comment type="subcellular location">
    <subcellularLocation>
        <location evidence="1">Cell outer membrane</location>
        <topology evidence="1">Multi-pass membrane protein</topology>
    </subcellularLocation>
</comment>
<feature type="domain" description="OmpA-like" evidence="12">
    <location>
        <begin position="338"/>
        <end position="451"/>
    </location>
</feature>
<evidence type="ECO:0000256" key="8">
    <source>
        <dbReference type="ARBA" id="ARBA00023237"/>
    </source>
</evidence>